<feature type="domain" description="DUF6868" evidence="2">
    <location>
        <begin position="11"/>
        <end position="87"/>
    </location>
</feature>
<protein>
    <recommendedName>
        <fullName evidence="2">DUF6868 domain-containing protein</fullName>
    </recommendedName>
</protein>
<keyword evidence="1" id="KW-0472">Membrane</keyword>
<feature type="transmembrane region" description="Helical" evidence="1">
    <location>
        <begin position="60"/>
        <end position="84"/>
    </location>
</feature>
<evidence type="ECO:0000313" key="4">
    <source>
        <dbReference type="Proteomes" id="UP000648239"/>
    </source>
</evidence>
<dbReference type="Pfam" id="PF21742">
    <property type="entry name" value="DUF6868"/>
    <property type="match status" value="1"/>
</dbReference>
<evidence type="ECO:0000256" key="1">
    <source>
        <dbReference type="SAM" id="Phobius"/>
    </source>
</evidence>
<dbReference type="InterPro" id="IPR049220">
    <property type="entry name" value="DUF6868"/>
</dbReference>
<dbReference type="EMBL" id="JACXWD010000107">
    <property type="protein sequence ID" value="MBD3869536.1"/>
    <property type="molecule type" value="Genomic_DNA"/>
</dbReference>
<proteinExistence type="predicted"/>
<evidence type="ECO:0000313" key="3">
    <source>
        <dbReference type="EMBL" id="MBD3869536.1"/>
    </source>
</evidence>
<gene>
    <name evidence="3" type="ORF">IFK94_15560</name>
</gene>
<organism evidence="3 4">
    <name type="scientific">Candidatus Polarisedimenticola svalbardensis</name>
    <dbReference type="NCBI Taxonomy" id="2886004"/>
    <lineage>
        <taxon>Bacteria</taxon>
        <taxon>Pseudomonadati</taxon>
        <taxon>Acidobacteriota</taxon>
        <taxon>Candidatus Polarisedimenticolia</taxon>
        <taxon>Candidatus Polarisedimenticolales</taxon>
        <taxon>Candidatus Polarisedimenticolaceae</taxon>
        <taxon>Candidatus Polarisedimenticola</taxon>
    </lineage>
</organism>
<evidence type="ECO:0000259" key="2">
    <source>
        <dbReference type="Pfam" id="PF21742"/>
    </source>
</evidence>
<feature type="transmembrane region" description="Helical" evidence="1">
    <location>
        <begin position="21"/>
        <end position="40"/>
    </location>
</feature>
<dbReference type="Proteomes" id="UP000648239">
    <property type="component" value="Unassembled WGS sequence"/>
</dbReference>
<dbReference type="AlphaFoldDB" id="A0A8J6YA95"/>
<reference evidence="3 4" key="1">
    <citation type="submission" date="2020-08" db="EMBL/GenBank/DDBJ databases">
        <title>Acidobacteriota in marine sediments use diverse sulfur dissimilation pathways.</title>
        <authorList>
            <person name="Wasmund K."/>
        </authorList>
    </citation>
    <scope>NUCLEOTIDE SEQUENCE [LARGE SCALE GENOMIC DNA]</scope>
    <source>
        <strain evidence="3">MAG AM4</strain>
    </source>
</reference>
<name>A0A8J6YA95_9BACT</name>
<sequence length="93" mass="10549">MHNSGDIDETLEVVGQVLLRCFLIGVGALLLWWAVLGLLGDLTYSVHSWLTPMTREQFNLIHYCGLLLTKAGVSLLFFFPYIAIRLVLKKRTK</sequence>
<accession>A0A8J6YA95</accession>
<comment type="caution">
    <text evidence="3">The sequence shown here is derived from an EMBL/GenBank/DDBJ whole genome shotgun (WGS) entry which is preliminary data.</text>
</comment>
<keyword evidence="1" id="KW-1133">Transmembrane helix</keyword>
<keyword evidence="1" id="KW-0812">Transmembrane</keyword>